<dbReference type="Proteomes" id="UP000052982">
    <property type="component" value="Unassembled WGS sequence"/>
</dbReference>
<evidence type="ECO:0000313" key="5">
    <source>
        <dbReference type="EMBL" id="KUN86124.1"/>
    </source>
</evidence>
<sequence length="318" mass="34323">MSLVWTTDAVPEGERLTYWRDALSRALVPMTVTARGDGPFSGRISSGRLGCLWISTVEADPQRASRTPAQIARAASDCVAVGVQTAGTATLLQDGRHARVGEGDLVVYDTSRPYALDYPGRFSTRVLHMPRRAVGLPEEDLRRVTGTALAGTEGAGALLVSFLTGLAASLPTCSPAVATRLAASVVDLFGTLVDERTTADAPAPADPHHPLVPRIRDHIDRHLADPGLSPASVAAAHHISVRYLHRLFEEEGVTVARLIRRLRLERCARDLTRRDPAAPTVSAVAQRWGFANPAHFSRVFRAAYGRSPRDWVRHGTVG</sequence>
<dbReference type="PANTHER" id="PTHR46796:SF6">
    <property type="entry name" value="ARAC SUBFAMILY"/>
    <property type="match status" value="1"/>
</dbReference>
<dbReference type="InterPro" id="IPR035418">
    <property type="entry name" value="AraC-bd_2"/>
</dbReference>
<feature type="domain" description="HTH araC/xylS-type" evidence="4">
    <location>
        <begin position="213"/>
        <end position="314"/>
    </location>
</feature>
<dbReference type="PANTHER" id="PTHR46796">
    <property type="entry name" value="HTH-TYPE TRANSCRIPTIONAL ACTIVATOR RHAS-RELATED"/>
    <property type="match status" value="1"/>
</dbReference>
<evidence type="ECO:0000256" key="3">
    <source>
        <dbReference type="ARBA" id="ARBA00023163"/>
    </source>
</evidence>
<dbReference type="OrthoDB" id="9799345at2"/>
<reference evidence="5 6" key="1">
    <citation type="submission" date="2015-10" db="EMBL/GenBank/DDBJ databases">
        <title>Draft genome sequence of Streptomyces griseoruber DSM 40281, type strain for the species Streptomyces griseoruber.</title>
        <authorList>
            <person name="Ruckert C."/>
            <person name="Winkler A."/>
            <person name="Kalinowski J."/>
            <person name="Kampfer P."/>
            <person name="Glaeser S."/>
        </authorList>
    </citation>
    <scope>NUCLEOTIDE SEQUENCE [LARGE SCALE GENOMIC DNA]</scope>
    <source>
        <strain evidence="5 6">DSM 40281</strain>
    </source>
</reference>
<evidence type="ECO:0000259" key="4">
    <source>
        <dbReference type="PROSITE" id="PS01124"/>
    </source>
</evidence>
<dbReference type="InterPro" id="IPR050204">
    <property type="entry name" value="AraC_XylS_family_regulators"/>
</dbReference>
<dbReference type="Pfam" id="PF14525">
    <property type="entry name" value="AraC_binding_2"/>
    <property type="match status" value="1"/>
</dbReference>
<keyword evidence="2" id="KW-0238">DNA-binding</keyword>
<dbReference type="SUPFAM" id="SSF46689">
    <property type="entry name" value="Homeodomain-like"/>
    <property type="match status" value="1"/>
</dbReference>
<dbReference type="GO" id="GO:0003700">
    <property type="term" value="F:DNA-binding transcription factor activity"/>
    <property type="evidence" value="ECO:0007669"/>
    <property type="project" value="InterPro"/>
</dbReference>
<keyword evidence="6" id="KW-1185">Reference proteome</keyword>
<dbReference type="SMART" id="SM00342">
    <property type="entry name" value="HTH_ARAC"/>
    <property type="match status" value="1"/>
</dbReference>
<dbReference type="AlphaFoldDB" id="A0A101T5H1"/>
<dbReference type="Pfam" id="PF12833">
    <property type="entry name" value="HTH_18"/>
    <property type="match status" value="1"/>
</dbReference>
<organism evidence="5 6">
    <name type="scientific">Streptomyces griseoruber</name>
    <dbReference type="NCBI Taxonomy" id="1943"/>
    <lineage>
        <taxon>Bacteria</taxon>
        <taxon>Bacillati</taxon>
        <taxon>Actinomycetota</taxon>
        <taxon>Actinomycetes</taxon>
        <taxon>Kitasatosporales</taxon>
        <taxon>Streptomycetaceae</taxon>
        <taxon>Streptomyces</taxon>
    </lineage>
</organism>
<name>A0A101T5H1_9ACTN</name>
<dbReference type="RefSeq" id="WP_055637437.1">
    <property type="nucleotide sequence ID" value="NZ_JBIRTR010000002.1"/>
</dbReference>
<keyword evidence="1" id="KW-0805">Transcription regulation</keyword>
<evidence type="ECO:0000313" key="6">
    <source>
        <dbReference type="Proteomes" id="UP000052982"/>
    </source>
</evidence>
<dbReference type="STRING" id="1943.AQJ64_08755"/>
<dbReference type="GO" id="GO:0043565">
    <property type="term" value="F:sequence-specific DNA binding"/>
    <property type="evidence" value="ECO:0007669"/>
    <property type="project" value="InterPro"/>
</dbReference>
<evidence type="ECO:0000256" key="2">
    <source>
        <dbReference type="ARBA" id="ARBA00023125"/>
    </source>
</evidence>
<dbReference type="InterPro" id="IPR009057">
    <property type="entry name" value="Homeodomain-like_sf"/>
</dbReference>
<keyword evidence="3" id="KW-0804">Transcription</keyword>
<dbReference type="Gene3D" id="1.10.10.60">
    <property type="entry name" value="Homeodomain-like"/>
    <property type="match status" value="1"/>
</dbReference>
<proteinExistence type="predicted"/>
<evidence type="ECO:0000256" key="1">
    <source>
        <dbReference type="ARBA" id="ARBA00023015"/>
    </source>
</evidence>
<protein>
    <submittedName>
        <fullName evidence="5">Transcriptional regulator</fullName>
    </submittedName>
</protein>
<dbReference type="InterPro" id="IPR018060">
    <property type="entry name" value="HTH_AraC"/>
</dbReference>
<dbReference type="EMBL" id="LMWW01000010">
    <property type="protein sequence ID" value="KUN86124.1"/>
    <property type="molecule type" value="Genomic_DNA"/>
</dbReference>
<dbReference type="PROSITE" id="PS01124">
    <property type="entry name" value="HTH_ARAC_FAMILY_2"/>
    <property type="match status" value="1"/>
</dbReference>
<accession>A0A101T5H1</accession>
<gene>
    <name evidence="5" type="ORF">AQJ64_08755</name>
</gene>
<comment type="caution">
    <text evidence="5">The sequence shown here is derived from an EMBL/GenBank/DDBJ whole genome shotgun (WGS) entry which is preliminary data.</text>
</comment>